<evidence type="ECO:0000313" key="2">
    <source>
        <dbReference type="EMBL" id="GLC52295.1"/>
    </source>
</evidence>
<organism evidence="2 3">
    <name type="scientific">Pleodorina starrii</name>
    <dbReference type="NCBI Taxonomy" id="330485"/>
    <lineage>
        <taxon>Eukaryota</taxon>
        <taxon>Viridiplantae</taxon>
        <taxon>Chlorophyta</taxon>
        <taxon>core chlorophytes</taxon>
        <taxon>Chlorophyceae</taxon>
        <taxon>CS clade</taxon>
        <taxon>Chlamydomonadales</taxon>
        <taxon>Volvocaceae</taxon>
        <taxon>Pleodorina</taxon>
    </lineage>
</organism>
<reference evidence="2 3" key="1">
    <citation type="journal article" date="2023" name="Commun. Biol.">
        <title>Reorganization of the ancestral sex-determining regions during the evolution of trioecy in Pleodorina starrii.</title>
        <authorList>
            <person name="Takahashi K."/>
            <person name="Suzuki S."/>
            <person name="Kawai-Toyooka H."/>
            <person name="Yamamoto K."/>
            <person name="Hamaji T."/>
            <person name="Ootsuki R."/>
            <person name="Yamaguchi H."/>
            <person name="Kawachi M."/>
            <person name="Higashiyama T."/>
            <person name="Nozaki H."/>
        </authorList>
    </citation>
    <scope>NUCLEOTIDE SEQUENCE [LARGE SCALE GENOMIC DNA]</scope>
    <source>
        <strain evidence="2 3">NIES-4479</strain>
    </source>
</reference>
<gene>
    <name evidence="2" type="primary">PLEST005535</name>
    <name evidence="2" type="ORF">PLESTB_000606100</name>
</gene>
<proteinExistence type="predicted"/>
<feature type="region of interest" description="Disordered" evidence="1">
    <location>
        <begin position="1"/>
        <end position="49"/>
    </location>
</feature>
<dbReference type="Proteomes" id="UP001165080">
    <property type="component" value="Unassembled WGS sequence"/>
</dbReference>
<keyword evidence="3" id="KW-1185">Reference proteome</keyword>
<dbReference type="EMBL" id="BRXU01000005">
    <property type="protein sequence ID" value="GLC52295.1"/>
    <property type="molecule type" value="Genomic_DNA"/>
</dbReference>
<protein>
    <submittedName>
        <fullName evidence="2">Uncharacterized protein</fullName>
    </submittedName>
</protein>
<comment type="caution">
    <text evidence="2">The sequence shown here is derived from an EMBL/GenBank/DDBJ whole genome shotgun (WGS) entry which is preliminary data.</text>
</comment>
<evidence type="ECO:0000256" key="1">
    <source>
        <dbReference type="SAM" id="MobiDB-lite"/>
    </source>
</evidence>
<evidence type="ECO:0000313" key="3">
    <source>
        <dbReference type="Proteomes" id="UP001165080"/>
    </source>
</evidence>
<dbReference type="AlphaFoldDB" id="A0A9W6BI87"/>
<dbReference type="OrthoDB" id="532264at2759"/>
<name>A0A9W6BI87_9CHLO</name>
<accession>A0A9W6BI87</accession>
<feature type="compositionally biased region" description="Basic residues" evidence="1">
    <location>
        <begin position="1"/>
        <end position="10"/>
    </location>
</feature>
<feature type="compositionally biased region" description="Basic and acidic residues" evidence="1">
    <location>
        <begin position="115"/>
        <end position="149"/>
    </location>
</feature>
<sequence>MTGGGRHGKHTQSDPKESSVMEGVPARSNYGAEHTVTMPQEEGIDVPQRVVPMTAEDDRHMREDLHRNPEELLQRELANDEGRNARQAALRQAVPGNSVEEMAAGVSGRKSPGRKRAEDTPPDFVNDKFREVPYRDAPEAHLLEDENEL</sequence>
<feature type="region of interest" description="Disordered" evidence="1">
    <location>
        <begin position="77"/>
        <end position="149"/>
    </location>
</feature>